<gene>
    <name evidence="1" type="ORF">QYF61_000834</name>
</gene>
<keyword evidence="2" id="KW-1185">Reference proteome</keyword>
<dbReference type="Proteomes" id="UP001333110">
    <property type="component" value="Unassembled WGS sequence"/>
</dbReference>
<reference evidence="1 2" key="1">
    <citation type="journal article" date="2023" name="J. Hered.">
        <title>Chromosome-level genome of the wood stork (Mycteria americana) provides insight into avian chromosome evolution.</title>
        <authorList>
            <person name="Flamio R. Jr."/>
            <person name="Ramstad K.M."/>
        </authorList>
    </citation>
    <scope>NUCLEOTIDE SEQUENCE [LARGE SCALE GENOMIC DNA]</scope>
    <source>
        <strain evidence="1">JAX WOST 10</strain>
    </source>
</reference>
<name>A0AAN7N4S4_MYCAM</name>
<evidence type="ECO:0000313" key="1">
    <source>
        <dbReference type="EMBL" id="KAK4821773.1"/>
    </source>
</evidence>
<sequence length="162" mass="18230">MVGLDDLKAKCLTITGEKRRLRGDLIALYSYLKGGCREQVIGQEETASRCARGGLDRKNFFTERVIKHWNSLPMEVVESPSLELFKRRLDVVPRDMAQRGVLYRLQVDICSTINLHGLQRDSLLHHGLHHGLQGNLCYGTWSTSSPSFFTGLVLDCGGVNDR</sequence>
<comment type="caution">
    <text evidence="1">The sequence shown here is derived from an EMBL/GenBank/DDBJ whole genome shotgun (WGS) entry which is preliminary data.</text>
</comment>
<proteinExistence type="predicted"/>
<accession>A0AAN7N4S4</accession>
<evidence type="ECO:0000313" key="2">
    <source>
        <dbReference type="Proteomes" id="UP001333110"/>
    </source>
</evidence>
<dbReference type="EMBL" id="JAUNZN010000004">
    <property type="protein sequence ID" value="KAK4821773.1"/>
    <property type="molecule type" value="Genomic_DNA"/>
</dbReference>
<dbReference type="AlphaFoldDB" id="A0AAN7N4S4"/>
<protein>
    <submittedName>
        <fullName evidence="1">Uncharacterized protein</fullName>
    </submittedName>
</protein>
<organism evidence="1 2">
    <name type="scientific">Mycteria americana</name>
    <name type="common">Wood stork</name>
    <dbReference type="NCBI Taxonomy" id="33587"/>
    <lineage>
        <taxon>Eukaryota</taxon>
        <taxon>Metazoa</taxon>
        <taxon>Chordata</taxon>
        <taxon>Craniata</taxon>
        <taxon>Vertebrata</taxon>
        <taxon>Euteleostomi</taxon>
        <taxon>Archelosauria</taxon>
        <taxon>Archosauria</taxon>
        <taxon>Dinosauria</taxon>
        <taxon>Saurischia</taxon>
        <taxon>Theropoda</taxon>
        <taxon>Coelurosauria</taxon>
        <taxon>Aves</taxon>
        <taxon>Neognathae</taxon>
        <taxon>Neoaves</taxon>
        <taxon>Aequornithes</taxon>
        <taxon>Ciconiiformes</taxon>
        <taxon>Ciconiidae</taxon>
        <taxon>Mycteria</taxon>
    </lineage>
</organism>